<proteinExistence type="predicted"/>
<evidence type="ECO:0000313" key="2">
    <source>
        <dbReference type="EMBL" id="MEF7615737.1"/>
    </source>
</evidence>
<protein>
    <submittedName>
        <fullName evidence="2">Uncharacterized protein</fullName>
    </submittedName>
</protein>
<dbReference type="AlphaFoldDB" id="A0AAW9QK29"/>
<comment type="caution">
    <text evidence="2">The sequence shown here is derived from an EMBL/GenBank/DDBJ whole genome shotgun (WGS) entry which is preliminary data.</text>
</comment>
<evidence type="ECO:0000313" key="3">
    <source>
        <dbReference type="Proteomes" id="UP001336250"/>
    </source>
</evidence>
<accession>A0AAW9QK29</accession>
<feature type="region of interest" description="Disordered" evidence="1">
    <location>
        <begin position="1"/>
        <end position="20"/>
    </location>
</feature>
<dbReference type="Proteomes" id="UP001336250">
    <property type="component" value="Unassembled WGS sequence"/>
</dbReference>
<reference evidence="2 3" key="1">
    <citation type="submission" date="2024-02" db="EMBL/GenBank/DDBJ databases">
        <title>Genome sequence of Aquincola sp. MAHUQ-54.</title>
        <authorList>
            <person name="Huq M.A."/>
        </authorList>
    </citation>
    <scope>NUCLEOTIDE SEQUENCE [LARGE SCALE GENOMIC DNA]</scope>
    <source>
        <strain evidence="2 3">MAHUQ-54</strain>
    </source>
</reference>
<name>A0AAW9QK29_9BURK</name>
<dbReference type="EMBL" id="JAZIBG010000036">
    <property type="protein sequence ID" value="MEF7615737.1"/>
    <property type="molecule type" value="Genomic_DNA"/>
</dbReference>
<sequence>MRLALLSPTPPAPEADPSSFLPAAADAQRWRALQHARLAAQTEYISAMAPVGAALLLQDERLPRPSAQELQRLQEAGERLCAVITEISGIAAGLAPATGRPAVAGRTPAQLKPVPAR</sequence>
<gene>
    <name evidence="2" type="ORF">V4F39_17620</name>
</gene>
<organism evidence="2 3">
    <name type="scientific">Aquincola agrisoli</name>
    <dbReference type="NCBI Taxonomy" id="3119538"/>
    <lineage>
        <taxon>Bacteria</taxon>
        <taxon>Pseudomonadati</taxon>
        <taxon>Pseudomonadota</taxon>
        <taxon>Betaproteobacteria</taxon>
        <taxon>Burkholderiales</taxon>
        <taxon>Sphaerotilaceae</taxon>
        <taxon>Aquincola</taxon>
    </lineage>
</organism>
<evidence type="ECO:0000256" key="1">
    <source>
        <dbReference type="SAM" id="MobiDB-lite"/>
    </source>
</evidence>
<feature type="region of interest" description="Disordered" evidence="1">
    <location>
        <begin position="98"/>
        <end position="117"/>
    </location>
</feature>
<keyword evidence="3" id="KW-1185">Reference proteome</keyword>
<dbReference type="RefSeq" id="WP_332291046.1">
    <property type="nucleotide sequence ID" value="NZ_JAZIBG010000036.1"/>
</dbReference>